<keyword evidence="3 6" id="KW-0689">Ribosomal protein</keyword>
<comment type="subunit">
    <text evidence="2 6">Part of the 50S ribosomal subunit.</text>
</comment>
<dbReference type="Proteomes" id="UP000295832">
    <property type="component" value="Unassembled WGS sequence"/>
</dbReference>
<dbReference type="AlphaFoldDB" id="A0A4R8GT85"/>
<dbReference type="InterPro" id="IPR002136">
    <property type="entry name" value="Ribosomal_uL4"/>
</dbReference>
<evidence type="ECO:0000256" key="7">
    <source>
        <dbReference type="SAM" id="MobiDB-lite"/>
    </source>
</evidence>
<evidence type="ECO:0000256" key="2">
    <source>
        <dbReference type="ARBA" id="ARBA00011838"/>
    </source>
</evidence>
<dbReference type="STRING" id="926561.GCA_000379025_02187"/>
<evidence type="ECO:0000256" key="6">
    <source>
        <dbReference type="HAMAP-Rule" id="MF_01328"/>
    </source>
</evidence>
<dbReference type="NCBIfam" id="TIGR03953">
    <property type="entry name" value="rplD_bact"/>
    <property type="match status" value="1"/>
</dbReference>
<name>A0A4R8GT85_9FIRM</name>
<dbReference type="PANTHER" id="PTHR10746">
    <property type="entry name" value="50S RIBOSOMAL PROTEIN L4"/>
    <property type="match status" value="1"/>
</dbReference>
<protein>
    <recommendedName>
        <fullName evidence="5 6">Large ribosomal subunit protein uL4</fullName>
    </recommendedName>
</protein>
<comment type="function">
    <text evidence="6">One of the primary rRNA binding proteins, this protein initially binds near the 5'-end of the 23S rRNA. It is important during the early stages of 50S assembly. It makes multiple contacts with different domains of the 23S rRNA in the assembled 50S subunit and ribosome.</text>
</comment>
<dbReference type="PANTHER" id="PTHR10746:SF6">
    <property type="entry name" value="LARGE RIBOSOMAL SUBUNIT PROTEIN UL4M"/>
    <property type="match status" value="1"/>
</dbReference>
<dbReference type="InterPro" id="IPR023574">
    <property type="entry name" value="Ribosomal_uL4_dom_sf"/>
</dbReference>
<dbReference type="EMBL" id="SOEG01000018">
    <property type="protein sequence ID" value="TDX49287.1"/>
    <property type="molecule type" value="Genomic_DNA"/>
</dbReference>
<dbReference type="InterPro" id="IPR013005">
    <property type="entry name" value="Ribosomal_uL4-like"/>
</dbReference>
<sequence length="208" mass="22929">MPELALYNIDGQKSGNVDLKDEVFNVEVNEHVVHEAVVAQLAAKRTGTAKTKTRGEVAGGGRKPWRQKGTGRARHGSIRSPLWVGGGTTFGPQPRKYKKRLPKKVKKLAVKSALTVKLEEENLVIIDKFDFSAPKTKEMVSILDKFGVANDKVLVVIEEKNDNIYKSARNIPGVRVVTPNKVTVYDVLNSKKVIMTQDAVAKVEEVLA</sequence>
<dbReference type="GO" id="GO:0019843">
    <property type="term" value="F:rRNA binding"/>
    <property type="evidence" value="ECO:0007669"/>
    <property type="project" value="UniProtKB-UniRule"/>
</dbReference>
<keyword evidence="6" id="KW-0694">RNA-binding</keyword>
<dbReference type="GO" id="GO:0005840">
    <property type="term" value="C:ribosome"/>
    <property type="evidence" value="ECO:0007669"/>
    <property type="project" value="UniProtKB-KW"/>
</dbReference>
<dbReference type="GO" id="GO:0006412">
    <property type="term" value="P:translation"/>
    <property type="evidence" value="ECO:0007669"/>
    <property type="project" value="UniProtKB-UniRule"/>
</dbReference>
<dbReference type="RefSeq" id="WP_018249355.1">
    <property type="nucleotide sequence ID" value="NZ_SOEG01000018.1"/>
</dbReference>
<accession>A0A4R8GT85</accession>
<gene>
    <name evidence="6" type="primary">rplD</name>
    <name evidence="8" type="ORF">C7959_11833</name>
</gene>
<keyword evidence="6" id="KW-0699">rRNA-binding</keyword>
<dbReference type="Gene3D" id="3.40.1370.10">
    <property type="match status" value="1"/>
</dbReference>
<dbReference type="Pfam" id="PF00573">
    <property type="entry name" value="Ribosomal_L4"/>
    <property type="match status" value="1"/>
</dbReference>
<evidence type="ECO:0000256" key="5">
    <source>
        <dbReference type="ARBA" id="ARBA00035244"/>
    </source>
</evidence>
<feature type="region of interest" description="Disordered" evidence="7">
    <location>
        <begin position="49"/>
        <end position="78"/>
    </location>
</feature>
<dbReference type="SUPFAM" id="SSF52166">
    <property type="entry name" value="Ribosomal protein L4"/>
    <property type="match status" value="1"/>
</dbReference>
<comment type="similarity">
    <text evidence="1 6">Belongs to the universal ribosomal protein uL4 family.</text>
</comment>
<keyword evidence="4 6" id="KW-0687">Ribonucleoprotein</keyword>
<organism evidence="8 9">
    <name type="scientific">Orenia marismortui</name>
    <dbReference type="NCBI Taxonomy" id="46469"/>
    <lineage>
        <taxon>Bacteria</taxon>
        <taxon>Bacillati</taxon>
        <taxon>Bacillota</taxon>
        <taxon>Clostridia</taxon>
        <taxon>Halanaerobiales</taxon>
        <taxon>Halobacteroidaceae</taxon>
        <taxon>Orenia</taxon>
    </lineage>
</organism>
<feature type="compositionally biased region" description="Basic residues" evidence="7">
    <location>
        <begin position="63"/>
        <end position="77"/>
    </location>
</feature>
<evidence type="ECO:0000256" key="4">
    <source>
        <dbReference type="ARBA" id="ARBA00023274"/>
    </source>
</evidence>
<evidence type="ECO:0000313" key="8">
    <source>
        <dbReference type="EMBL" id="TDX49287.1"/>
    </source>
</evidence>
<evidence type="ECO:0000256" key="1">
    <source>
        <dbReference type="ARBA" id="ARBA00010528"/>
    </source>
</evidence>
<reference evidence="8 9" key="1">
    <citation type="submission" date="2019-03" db="EMBL/GenBank/DDBJ databases">
        <title>Subsurface microbial communities from deep shales in Ohio and West Virginia, USA.</title>
        <authorList>
            <person name="Wrighton K."/>
        </authorList>
    </citation>
    <scope>NUCLEOTIDE SEQUENCE [LARGE SCALE GENOMIC DNA]</scope>
    <source>
        <strain evidence="8 9">MSL 6dP</strain>
    </source>
</reference>
<comment type="caution">
    <text evidence="8">The sequence shown here is derived from an EMBL/GenBank/DDBJ whole genome shotgun (WGS) entry which is preliminary data.</text>
</comment>
<dbReference type="GO" id="GO:1990904">
    <property type="term" value="C:ribonucleoprotein complex"/>
    <property type="evidence" value="ECO:0007669"/>
    <property type="project" value="UniProtKB-KW"/>
</dbReference>
<dbReference type="GO" id="GO:0003735">
    <property type="term" value="F:structural constituent of ribosome"/>
    <property type="evidence" value="ECO:0007669"/>
    <property type="project" value="InterPro"/>
</dbReference>
<evidence type="ECO:0000256" key="3">
    <source>
        <dbReference type="ARBA" id="ARBA00022980"/>
    </source>
</evidence>
<keyword evidence="9" id="KW-1185">Reference proteome</keyword>
<evidence type="ECO:0000313" key="9">
    <source>
        <dbReference type="Proteomes" id="UP000295832"/>
    </source>
</evidence>
<proteinExistence type="inferred from homology"/>
<dbReference type="HAMAP" id="MF_01328_B">
    <property type="entry name" value="Ribosomal_uL4_B"/>
    <property type="match status" value="1"/>
</dbReference>
<comment type="function">
    <text evidence="6">Forms part of the polypeptide exit tunnel.</text>
</comment>